<dbReference type="SUPFAM" id="SSF57756">
    <property type="entry name" value="Retrovirus zinc finger-like domains"/>
    <property type="match status" value="1"/>
</dbReference>
<dbReference type="InterPro" id="IPR001969">
    <property type="entry name" value="Aspartic_peptidase_AS"/>
</dbReference>
<dbReference type="CDD" id="cd00303">
    <property type="entry name" value="retropepsin_like"/>
    <property type="match status" value="1"/>
</dbReference>
<feature type="domain" description="CCHC-type" evidence="5">
    <location>
        <begin position="45"/>
        <end position="60"/>
    </location>
</feature>
<feature type="domain" description="Reverse transcriptase" evidence="6">
    <location>
        <begin position="474"/>
        <end position="644"/>
    </location>
</feature>
<dbReference type="PANTHER" id="PTHR24559:SF435">
    <property type="entry name" value="RIBONUCLEASE H"/>
    <property type="match status" value="1"/>
</dbReference>
<dbReference type="GO" id="GO:0003676">
    <property type="term" value="F:nucleic acid binding"/>
    <property type="evidence" value="ECO:0007669"/>
    <property type="project" value="InterPro"/>
</dbReference>
<evidence type="ECO:0000259" key="5">
    <source>
        <dbReference type="PROSITE" id="PS50158"/>
    </source>
</evidence>
<dbReference type="GO" id="GO:0004523">
    <property type="term" value="F:RNA-DNA hybrid ribonuclease activity"/>
    <property type="evidence" value="ECO:0007669"/>
    <property type="project" value="UniProtKB-EC"/>
</dbReference>
<accession>A0A672QH40</accession>
<dbReference type="OMA" id="SECANIH"/>
<evidence type="ECO:0000256" key="2">
    <source>
        <dbReference type="ARBA" id="ARBA00012180"/>
    </source>
</evidence>
<keyword evidence="3" id="KW-0862">Zinc</keyword>
<evidence type="ECO:0000256" key="1">
    <source>
        <dbReference type="ARBA" id="ARBA00010879"/>
    </source>
</evidence>
<dbReference type="AlphaFoldDB" id="A0A672QH40"/>
<comment type="similarity">
    <text evidence="1">Belongs to the beta type-B retroviral polymerase family. HERV class-II K(HML-2) pol subfamily.</text>
</comment>
<dbReference type="FunFam" id="3.10.10.10:FF:000004">
    <property type="entry name" value="Uncharacterized protein"/>
    <property type="match status" value="1"/>
</dbReference>
<dbReference type="Gene3D" id="3.10.10.10">
    <property type="entry name" value="HIV Type 1 Reverse Transcriptase, subunit A, domain 1"/>
    <property type="match status" value="1"/>
</dbReference>
<dbReference type="GO" id="GO:0008270">
    <property type="term" value="F:zinc ion binding"/>
    <property type="evidence" value="ECO:0007669"/>
    <property type="project" value="UniProtKB-KW"/>
</dbReference>
<keyword evidence="3" id="KW-0863">Zinc-finger</keyword>
<dbReference type="GO" id="GO:0006508">
    <property type="term" value="P:proteolysis"/>
    <property type="evidence" value="ECO:0007669"/>
    <property type="project" value="InterPro"/>
</dbReference>
<dbReference type="Gene3D" id="3.30.70.270">
    <property type="match status" value="1"/>
</dbReference>
<dbReference type="SUPFAM" id="SSF50630">
    <property type="entry name" value="Acid proteases"/>
    <property type="match status" value="1"/>
</dbReference>
<feature type="compositionally biased region" description="Polar residues" evidence="4">
    <location>
        <begin position="1"/>
        <end position="16"/>
    </location>
</feature>
<proteinExistence type="inferred from homology"/>
<dbReference type="CDD" id="cd01647">
    <property type="entry name" value="RT_LTR"/>
    <property type="match status" value="1"/>
</dbReference>
<organism evidence="7 8">
    <name type="scientific">Sinocyclocheilus grahami</name>
    <name type="common">Dianchi golden-line fish</name>
    <name type="synonym">Barbus grahami</name>
    <dbReference type="NCBI Taxonomy" id="75366"/>
    <lineage>
        <taxon>Eukaryota</taxon>
        <taxon>Metazoa</taxon>
        <taxon>Chordata</taxon>
        <taxon>Craniata</taxon>
        <taxon>Vertebrata</taxon>
        <taxon>Euteleostomi</taxon>
        <taxon>Actinopterygii</taxon>
        <taxon>Neopterygii</taxon>
        <taxon>Teleostei</taxon>
        <taxon>Ostariophysi</taxon>
        <taxon>Cypriniformes</taxon>
        <taxon>Cyprinidae</taxon>
        <taxon>Cyprininae</taxon>
        <taxon>Sinocyclocheilus</taxon>
    </lineage>
</organism>
<dbReference type="InterPro" id="IPR000477">
    <property type="entry name" value="RT_dom"/>
</dbReference>
<dbReference type="PANTHER" id="PTHR24559">
    <property type="entry name" value="TRANSPOSON TY3-I GAG-POL POLYPROTEIN"/>
    <property type="match status" value="1"/>
</dbReference>
<dbReference type="InterPro" id="IPR021109">
    <property type="entry name" value="Peptidase_aspartic_dom_sf"/>
</dbReference>
<dbReference type="Proteomes" id="UP000472262">
    <property type="component" value="Unassembled WGS sequence"/>
</dbReference>
<dbReference type="Gene3D" id="2.40.70.10">
    <property type="entry name" value="Acid Proteases"/>
    <property type="match status" value="1"/>
</dbReference>
<dbReference type="PROSITE" id="PS00141">
    <property type="entry name" value="ASP_PROTEASE"/>
    <property type="match status" value="1"/>
</dbReference>
<sequence length="644" mass="71673">MLTASQSKTSSIPKTLSHTHSKSQTRATKQQSHRPTNAPPKPGYCFRCGEDGHIRPQCENEPNPTLVARKKKVYQQPTEYLQHCSFKLSPVPVVGQTGASGDQIRLTKEKQTVHCAEMSRSKIKNAPIHFPKGLVGSKCFAVVQIAGQNYHCLLDTGSQVTTIPVSFYNESLSNCPVKPLYNLLQVEGAAGQAVPYLGYVEVNIAFPKEFLGEEIDVPTLALVVPDAHSGGSSPVLIGMNTLEPLYERYVSSDTSGFQPTAQGYCAVLKLLQLKHQQDQVGRTGVVRLLSQTPVLIPAGQTIVLEGSARVDSSFIVQWAVIEHPKSPLPGGLCVQSCLITLPIHAPYKVPVLVMNESEQDAFIPPMTVIADIGTSLTILAQHTVKTSSVSGGSQRDTLELNFGESPIPPEWKERVTFKLSQMPEVFSHHDLDFGCTDQVKHHIKLHDETPFKQRARPIHPRDIEAVRSHLRDLLEAGIIRESESPFASPIVVVRKRNGDVRLCIDYRKLNLQTVKDAYALPNLEESFSALTGSKWFTVLDLKSGYYQIQMDEVDKAKTAFVTPLGFWEWNRMPQGVTNAPSTFQRLMERCMGDLNLKEVLVFLDDIIIFSDTLEEHEKRLLRVLTRLTEFGLKLSPEKCKFFQS</sequence>
<dbReference type="InterPro" id="IPR043128">
    <property type="entry name" value="Rev_trsase/Diguanyl_cyclase"/>
</dbReference>
<feature type="region of interest" description="Disordered" evidence="4">
    <location>
        <begin position="1"/>
        <end position="44"/>
    </location>
</feature>
<evidence type="ECO:0000259" key="6">
    <source>
        <dbReference type="PROSITE" id="PS50878"/>
    </source>
</evidence>
<dbReference type="InterPro" id="IPR036875">
    <property type="entry name" value="Znf_CCHC_sf"/>
</dbReference>
<dbReference type="InterPro" id="IPR001878">
    <property type="entry name" value="Znf_CCHC"/>
</dbReference>
<reference evidence="7" key="2">
    <citation type="submission" date="2025-09" db="UniProtKB">
        <authorList>
            <consortium name="Ensembl"/>
        </authorList>
    </citation>
    <scope>IDENTIFICATION</scope>
</reference>
<name>A0A672QH40_SINGR</name>
<dbReference type="InterPro" id="IPR043502">
    <property type="entry name" value="DNA/RNA_pol_sf"/>
</dbReference>
<feature type="compositionally biased region" description="Polar residues" evidence="4">
    <location>
        <begin position="24"/>
        <end position="35"/>
    </location>
</feature>
<evidence type="ECO:0000313" key="7">
    <source>
        <dbReference type="Ensembl" id="ENSSGRP00000075205.1"/>
    </source>
</evidence>
<evidence type="ECO:0000256" key="4">
    <source>
        <dbReference type="SAM" id="MobiDB-lite"/>
    </source>
</evidence>
<reference evidence="7" key="1">
    <citation type="submission" date="2025-08" db="UniProtKB">
        <authorList>
            <consortium name="Ensembl"/>
        </authorList>
    </citation>
    <scope>IDENTIFICATION</scope>
</reference>
<dbReference type="Pfam" id="PF00078">
    <property type="entry name" value="RVT_1"/>
    <property type="match status" value="1"/>
</dbReference>
<protein>
    <recommendedName>
        <fullName evidence="2">ribonuclease H</fullName>
        <ecNumber evidence="2">3.1.26.4</ecNumber>
    </recommendedName>
</protein>
<dbReference type="InParanoid" id="A0A672QH40"/>
<dbReference type="PROSITE" id="PS50878">
    <property type="entry name" value="RT_POL"/>
    <property type="match status" value="1"/>
</dbReference>
<dbReference type="Ensembl" id="ENSSGRT00000080068.1">
    <property type="protein sequence ID" value="ENSSGRP00000075205.1"/>
    <property type="gene ID" value="ENSSGRG00000038159.1"/>
</dbReference>
<dbReference type="InterPro" id="IPR053134">
    <property type="entry name" value="RNA-dir_DNA_polymerase"/>
</dbReference>
<evidence type="ECO:0000313" key="8">
    <source>
        <dbReference type="Proteomes" id="UP000472262"/>
    </source>
</evidence>
<dbReference type="PROSITE" id="PS50158">
    <property type="entry name" value="ZF_CCHC"/>
    <property type="match status" value="1"/>
</dbReference>
<keyword evidence="3" id="KW-0479">Metal-binding</keyword>
<keyword evidence="8" id="KW-1185">Reference proteome</keyword>
<dbReference type="EC" id="3.1.26.4" evidence="2"/>
<dbReference type="GO" id="GO:0004190">
    <property type="term" value="F:aspartic-type endopeptidase activity"/>
    <property type="evidence" value="ECO:0007669"/>
    <property type="project" value="InterPro"/>
</dbReference>
<dbReference type="SUPFAM" id="SSF56672">
    <property type="entry name" value="DNA/RNA polymerases"/>
    <property type="match status" value="1"/>
</dbReference>
<evidence type="ECO:0000256" key="3">
    <source>
        <dbReference type="PROSITE-ProRule" id="PRU00047"/>
    </source>
</evidence>